<evidence type="ECO:0000313" key="3">
    <source>
        <dbReference type="Proteomes" id="UP001392437"/>
    </source>
</evidence>
<accession>A0AAW0QJX0</accession>
<dbReference type="EMBL" id="JAQQWP010000009">
    <property type="protein sequence ID" value="KAK8100827.1"/>
    <property type="molecule type" value="Genomic_DNA"/>
</dbReference>
<name>A0AAW0QJX0_9PEZI</name>
<evidence type="ECO:0000313" key="2">
    <source>
        <dbReference type="EMBL" id="KAK8100827.1"/>
    </source>
</evidence>
<reference evidence="2 3" key="1">
    <citation type="submission" date="2023-01" db="EMBL/GenBank/DDBJ databases">
        <title>Analysis of 21 Apiospora genomes using comparative genomics revels a genus with tremendous synthesis potential of carbohydrate active enzymes and secondary metabolites.</title>
        <authorList>
            <person name="Sorensen T."/>
        </authorList>
    </citation>
    <scope>NUCLEOTIDE SEQUENCE [LARGE SCALE GENOMIC DNA]</scope>
    <source>
        <strain evidence="2 3">CBS 117206</strain>
    </source>
</reference>
<keyword evidence="3" id="KW-1185">Reference proteome</keyword>
<organism evidence="2 3">
    <name type="scientific">Apiospora kogelbergensis</name>
    <dbReference type="NCBI Taxonomy" id="1337665"/>
    <lineage>
        <taxon>Eukaryota</taxon>
        <taxon>Fungi</taxon>
        <taxon>Dikarya</taxon>
        <taxon>Ascomycota</taxon>
        <taxon>Pezizomycotina</taxon>
        <taxon>Sordariomycetes</taxon>
        <taxon>Xylariomycetidae</taxon>
        <taxon>Amphisphaeriales</taxon>
        <taxon>Apiosporaceae</taxon>
        <taxon>Apiospora</taxon>
    </lineage>
</organism>
<feature type="compositionally biased region" description="Basic and acidic residues" evidence="1">
    <location>
        <begin position="273"/>
        <end position="297"/>
    </location>
</feature>
<sequence>MAPPDYLFLDIDQLEDHHKYLLKSGLGKEEFLESEWNCMGIKLKNFLSFDGRPRVRDQETPGSESGAMRLLRVLSCNIILPSIRGRGSRSSVAYSTEPQSYTKSKELPPTAAALLAEIREKKKQQKAKEADEAFFRHHKVERYDWSKYDPDASDDDVDVWKLKPEWDSDESSVVSCEPCSPSEYESSIHEPRFPSDFGSSTLSLGDSLLMCPEQPEQPRLPTRIARTVPPVIPNRSLTTQLDESIADVARQMRRITVSDTRKEPSGAGTTMPGEERHATDTRSTDSHRSVKALDKHAPLTGFSSKSKKAVPNRASRLPSPLIIPEPALSGQCLPGNPRGQTP</sequence>
<dbReference type="Proteomes" id="UP001392437">
    <property type="component" value="Unassembled WGS sequence"/>
</dbReference>
<protein>
    <submittedName>
        <fullName evidence="2">Uncharacterized protein</fullName>
    </submittedName>
</protein>
<proteinExistence type="predicted"/>
<dbReference type="AlphaFoldDB" id="A0AAW0QJX0"/>
<gene>
    <name evidence="2" type="ORF">PG999_011201</name>
</gene>
<evidence type="ECO:0000256" key="1">
    <source>
        <dbReference type="SAM" id="MobiDB-lite"/>
    </source>
</evidence>
<comment type="caution">
    <text evidence="2">The sequence shown here is derived from an EMBL/GenBank/DDBJ whole genome shotgun (WGS) entry which is preliminary data.</text>
</comment>
<feature type="region of interest" description="Disordered" evidence="1">
    <location>
        <begin position="257"/>
        <end position="342"/>
    </location>
</feature>